<reference evidence="1 2" key="1">
    <citation type="submission" date="2015-11" db="EMBL/GenBank/DDBJ databases">
        <title>Genomic analysis of 38 Legionella species identifies large and diverse effector repertoires.</title>
        <authorList>
            <person name="Burstein D."/>
            <person name="Amaro F."/>
            <person name="Zusman T."/>
            <person name="Lifshitz Z."/>
            <person name="Cohen O."/>
            <person name="Gilbert J.A."/>
            <person name="Pupko T."/>
            <person name="Shuman H.A."/>
            <person name="Segal G."/>
        </authorList>
    </citation>
    <scope>NUCLEOTIDE SEQUENCE [LARGE SCALE GENOMIC DNA]</scope>
    <source>
        <strain evidence="1 2">SE-32A-C8</strain>
    </source>
</reference>
<dbReference type="RefSeq" id="WP_058527919.1">
    <property type="nucleotide sequence ID" value="NZ_CAAAHY010000005.1"/>
</dbReference>
<protein>
    <submittedName>
        <fullName evidence="1">Uncharacterized protein</fullName>
    </submittedName>
</protein>
<name>A0A0W0TGT5_LEGER</name>
<gene>
    <name evidence="1" type="ORF">Lery_2852</name>
</gene>
<keyword evidence="2" id="KW-1185">Reference proteome</keyword>
<evidence type="ECO:0000313" key="1">
    <source>
        <dbReference type="EMBL" id="KTC94685.1"/>
    </source>
</evidence>
<accession>A0A0W0TGT5</accession>
<comment type="caution">
    <text evidence="1">The sequence shown here is derived from an EMBL/GenBank/DDBJ whole genome shotgun (WGS) entry which is preliminary data.</text>
</comment>
<dbReference type="OrthoDB" id="5647277at2"/>
<proteinExistence type="predicted"/>
<dbReference type="PATRIC" id="fig|448.7.peg.2995"/>
<evidence type="ECO:0000313" key="2">
    <source>
        <dbReference type="Proteomes" id="UP000054773"/>
    </source>
</evidence>
<dbReference type="EMBL" id="LNYA01000034">
    <property type="protein sequence ID" value="KTC94685.1"/>
    <property type="molecule type" value="Genomic_DNA"/>
</dbReference>
<dbReference type="STRING" id="448.Lery_2852"/>
<dbReference type="AlphaFoldDB" id="A0A0W0TGT5"/>
<dbReference type="Proteomes" id="UP000054773">
    <property type="component" value="Unassembled WGS sequence"/>
</dbReference>
<sequence>MLNEMKKMDSILRNIEASSVRAILNGDVGDFISTQQRLNKLNSDFRLMLLKYLEAAEKNGLMLPER</sequence>
<organism evidence="1 2">
    <name type="scientific">Legionella erythra</name>
    <dbReference type="NCBI Taxonomy" id="448"/>
    <lineage>
        <taxon>Bacteria</taxon>
        <taxon>Pseudomonadati</taxon>
        <taxon>Pseudomonadota</taxon>
        <taxon>Gammaproteobacteria</taxon>
        <taxon>Legionellales</taxon>
        <taxon>Legionellaceae</taxon>
        <taxon>Legionella</taxon>
    </lineage>
</organism>